<keyword evidence="3 6" id="KW-1133">Transmembrane helix</keyword>
<keyword evidence="4 6" id="KW-0472">Membrane</keyword>
<comment type="subcellular location">
    <subcellularLocation>
        <location evidence="1">Membrane</location>
        <topology evidence="1">Multi-pass membrane protein</topology>
    </subcellularLocation>
</comment>
<dbReference type="EMBL" id="FSQT01000002">
    <property type="protein sequence ID" value="SIN44185.1"/>
    <property type="molecule type" value="Genomic_DNA"/>
</dbReference>
<evidence type="ECO:0000256" key="4">
    <source>
        <dbReference type="ARBA" id="ARBA00023136"/>
    </source>
</evidence>
<feature type="transmembrane region" description="Helical" evidence="6">
    <location>
        <begin position="97"/>
        <end position="116"/>
    </location>
</feature>
<evidence type="ECO:0000256" key="3">
    <source>
        <dbReference type="ARBA" id="ARBA00022989"/>
    </source>
</evidence>
<proteinExistence type="predicted"/>
<sequence length="162" mass="16300">MPPRSTGPAGGSLGAPGPAAGQHSGIRCRGDLTECQGIDRVGGGGQPQPSGQCSPIIVPSGGSRCGQRASGSLVCRPMTTPPYQPGYPQGVSDKSKVVAGVLGILLGFFGAGRFYIGDIKIGVLQLVVSVCTLGFGSIWGLIDGILILVNGGTDAQGRPLRD</sequence>
<feature type="transmembrane region" description="Helical" evidence="6">
    <location>
        <begin position="122"/>
        <end position="149"/>
    </location>
</feature>
<evidence type="ECO:0000256" key="6">
    <source>
        <dbReference type="SAM" id="Phobius"/>
    </source>
</evidence>
<evidence type="ECO:0000313" key="8">
    <source>
        <dbReference type="EMBL" id="SIN44185.1"/>
    </source>
</evidence>
<protein>
    <submittedName>
        <fullName evidence="8">TM2 domain-containing protein</fullName>
    </submittedName>
</protein>
<dbReference type="AlphaFoldDB" id="A0A1N6BDA9"/>
<dbReference type="InterPro" id="IPR007829">
    <property type="entry name" value="TM2"/>
</dbReference>
<accession>A0A1N6BDA9</accession>
<evidence type="ECO:0000256" key="1">
    <source>
        <dbReference type="ARBA" id="ARBA00004141"/>
    </source>
</evidence>
<dbReference type="Proteomes" id="UP000185124">
    <property type="component" value="Unassembled WGS sequence"/>
</dbReference>
<evidence type="ECO:0000313" key="9">
    <source>
        <dbReference type="Proteomes" id="UP000185124"/>
    </source>
</evidence>
<dbReference type="Pfam" id="PF05154">
    <property type="entry name" value="TM2"/>
    <property type="match status" value="1"/>
</dbReference>
<reference evidence="9" key="1">
    <citation type="submission" date="2016-12" db="EMBL/GenBank/DDBJ databases">
        <authorList>
            <person name="Varghese N."/>
            <person name="Submissions S."/>
        </authorList>
    </citation>
    <scope>NUCLEOTIDE SEQUENCE [LARGE SCALE GENOMIC DNA]</scope>
    <source>
        <strain evidence="9">DSM 45599</strain>
    </source>
</reference>
<feature type="domain" description="TM2" evidence="7">
    <location>
        <begin position="93"/>
        <end position="145"/>
    </location>
</feature>
<keyword evidence="9" id="KW-1185">Reference proteome</keyword>
<evidence type="ECO:0000259" key="7">
    <source>
        <dbReference type="Pfam" id="PF05154"/>
    </source>
</evidence>
<name>A0A1N6BDA9_9ACTN</name>
<evidence type="ECO:0000256" key="5">
    <source>
        <dbReference type="SAM" id="MobiDB-lite"/>
    </source>
</evidence>
<dbReference type="GO" id="GO:0016020">
    <property type="term" value="C:membrane"/>
    <property type="evidence" value="ECO:0007669"/>
    <property type="project" value="UniProtKB-SubCell"/>
</dbReference>
<gene>
    <name evidence="8" type="ORF">SAMN04489832_7192</name>
</gene>
<dbReference type="STRING" id="709881.SAMN04489832_7192"/>
<keyword evidence="2 6" id="KW-0812">Transmembrane</keyword>
<evidence type="ECO:0000256" key="2">
    <source>
        <dbReference type="ARBA" id="ARBA00022692"/>
    </source>
</evidence>
<organism evidence="8 9">
    <name type="scientific">Micromonospora cremea</name>
    <dbReference type="NCBI Taxonomy" id="709881"/>
    <lineage>
        <taxon>Bacteria</taxon>
        <taxon>Bacillati</taxon>
        <taxon>Actinomycetota</taxon>
        <taxon>Actinomycetes</taxon>
        <taxon>Micromonosporales</taxon>
        <taxon>Micromonosporaceae</taxon>
        <taxon>Micromonospora</taxon>
    </lineage>
</organism>
<feature type="region of interest" description="Disordered" evidence="5">
    <location>
        <begin position="1"/>
        <end position="26"/>
    </location>
</feature>